<keyword evidence="4" id="KW-0175">Coiled coil</keyword>
<evidence type="ECO:0000313" key="6">
    <source>
        <dbReference type="EMBL" id="CAG8436529.1"/>
    </source>
</evidence>
<dbReference type="GO" id="GO:0043657">
    <property type="term" value="C:host cell"/>
    <property type="evidence" value="ECO:0007669"/>
    <property type="project" value="UniProtKB-SubCell"/>
</dbReference>
<dbReference type="EMBL" id="CAJVPL010000034">
    <property type="protein sequence ID" value="CAG8436529.1"/>
    <property type="molecule type" value="Genomic_DNA"/>
</dbReference>
<feature type="domain" description="Crinkler effector protein N-terminal" evidence="5">
    <location>
        <begin position="8"/>
        <end position="113"/>
    </location>
</feature>
<protein>
    <submittedName>
        <fullName evidence="6">6208_t:CDS:1</fullName>
    </submittedName>
</protein>
<evidence type="ECO:0000256" key="2">
    <source>
        <dbReference type="ARBA" id="ARBA00004613"/>
    </source>
</evidence>
<accession>A0A9N8YNZ7</accession>
<evidence type="ECO:0000256" key="3">
    <source>
        <dbReference type="ARBA" id="ARBA00022525"/>
    </source>
</evidence>
<comment type="caution">
    <text evidence="6">The sequence shown here is derived from an EMBL/GenBank/DDBJ whole genome shotgun (WGS) entry which is preliminary data.</text>
</comment>
<organism evidence="6 7">
    <name type="scientific">Ambispora gerdemannii</name>
    <dbReference type="NCBI Taxonomy" id="144530"/>
    <lineage>
        <taxon>Eukaryota</taxon>
        <taxon>Fungi</taxon>
        <taxon>Fungi incertae sedis</taxon>
        <taxon>Mucoromycota</taxon>
        <taxon>Glomeromycotina</taxon>
        <taxon>Glomeromycetes</taxon>
        <taxon>Archaeosporales</taxon>
        <taxon>Ambisporaceae</taxon>
        <taxon>Ambispora</taxon>
    </lineage>
</organism>
<dbReference type="GO" id="GO:0005576">
    <property type="term" value="C:extracellular region"/>
    <property type="evidence" value="ECO:0007669"/>
    <property type="project" value="UniProtKB-SubCell"/>
</dbReference>
<reference evidence="6" key="1">
    <citation type="submission" date="2021-06" db="EMBL/GenBank/DDBJ databases">
        <authorList>
            <person name="Kallberg Y."/>
            <person name="Tangrot J."/>
            <person name="Rosling A."/>
        </authorList>
    </citation>
    <scope>NUCLEOTIDE SEQUENCE</scope>
    <source>
        <strain evidence="6">MT106</strain>
    </source>
</reference>
<dbReference type="InterPro" id="IPR045379">
    <property type="entry name" value="Crinkler_N"/>
</dbReference>
<feature type="coiled-coil region" evidence="4">
    <location>
        <begin position="124"/>
        <end position="151"/>
    </location>
</feature>
<keyword evidence="7" id="KW-1185">Reference proteome</keyword>
<dbReference type="Pfam" id="PF20147">
    <property type="entry name" value="Crinkler"/>
    <property type="match status" value="1"/>
</dbReference>
<proteinExistence type="predicted"/>
<evidence type="ECO:0000259" key="5">
    <source>
        <dbReference type="Pfam" id="PF20147"/>
    </source>
</evidence>
<gene>
    <name evidence="6" type="ORF">AGERDE_LOCUS663</name>
</gene>
<keyword evidence="3" id="KW-0964">Secreted</keyword>
<evidence type="ECO:0000313" key="7">
    <source>
        <dbReference type="Proteomes" id="UP000789831"/>
    </source>
</evidence>
<name>A0A9N8YNZ7_9GLOM</name>
<sequence length="426" mass="48666">MPPKKVPIYCLVHGDPEVSVFGIKYDKNTTVDDLRKVIWKEEVEVPEHVKAKDLTLYQVDIDLNTQNPQRTALTDPNANIANDLGGQLLMPTRKVEAIFTTAPADNHIHIIVEVPDATNRGSANEEMRNDIKEMKKDIKDMKKEKSEVNISSVNYESWERIQSYLGLDYEAMTDLDIELTTERTNAFQWSDLTERAQRDGEQGYLNHLRTLLQIATFRGLGLCDATNETSLLSTGNDILPIKLSDTTDVAIVDMHSIALQMPEKHIRILFELKKAIVKADTYQVMAELITADLKSIYSVLAVLTDLNDDWRFYWLEEGRIKALKLPRDSAVALIKHNMSLADQELDQQEAEIEEPLPKRMKLKHIVAPNVSSDIAPMEDFFDTMTEEEIFKYKTKRMLTQFFSQPIFNDIQKKLPLQADAENNGLD</sequence>
<comment type="subcellular location">
    <subcellularLocation>
        <location evidence="1">Host cell</location>
    </subcellularLocation>
    <subcellularLocation>
        <location evidence="2">Secreted</location>
    </subcellularLocation>
</comment>
<evidence type="ECO:0000256" key="1">
    <source>
        <dbReference type="ARBA" id="ARBA00004340"/>
    </source>
</evidence>
<evidence type="ECO:0000256" key="4">
    <source>
        <dbReference type="SAM" id="Coils"/>
    </source>
</evidence>
<dbReference type="OrthoDB" id="74661at2759"/>
<dbReference type="Proteomes" id="UP000789831">
    <property type="component" value="Unassembled WGS sequence"/>
</dbReference>
<dbReference type="AlphaFoldDB" id="A0A9N8YNZ7"/>